<dbReference type="EMBL" id="JAUPEV010000002">
    <property type="protein sequence ID" value="MDO7252625.1"/>
    <property type="molecule type" value="Genomic_DNA"/>
</dbReference>
<sequence length="212" mass="23697">MKKIILNLIMLFVSFDFIYATNNSTENNKSITTETIVPSKDAEDTNLDTPQITSKKEDAQEKASNTKQSKWGYNIWGPMGILKMIDFGKNNQDFAKNGILEVTVMAGPTYEMIKDLKIGANIGIGAQFDINKVSYVFPIEANLLYDFNKEYSIFGGIDYSYGGLTNDISIYAGTNLMGYSLRIGYIPYAFSNFNSSRLTGSGFYFSFAGLFF</sequence>
<evidence type="ECO:0000313" key="5">
    <source>
        <dbReference type="Proteomes" id="UP001177258"/>
    </source>
</evidence>
<gene>
    <name evidence="3" type="ORF">Q5I04_01660</name>
    <name evidence="4" type="ORF">Q5I06_01660</name>
</gene>
<reference evidence="4 6" key="1">
    <citation type="submission" date="2023-07" db="EMBL/GenBank/DDBJ databases">
        <title>Unpublished Manusciprt.</title>
        <authorList>
            <person name="Aydin F."/>
            <person name="Tarhane S."/>
            <person name="Saticioglu I.B."/>
            <person name="Karakaya E."/>
            <person name="Abay S."/>
            <person name="Guran O."/>
            <person name="Bozkurt E."/>
            <person name="Uzum N."/>
            <person name="Olgun K."/>
            <person name="Jablonski D."/>
        </authorList>
    </citation>
    <scope>NUCLEOTIDE SEQUENCE</scope>
    <source>
        <strain evidence="6">faydin-H75</strain>
        <strain evidence="4">Faydin-H76</strain>
    </source>
</reference>
<evidence type="ECO:0000256" key="2">
    <source>
        <dbReference type="SAM" id="SignalP"/>
    </source>
</evidence>
<feature type="region of interest" description="Disordered" evidence="1">
    <location>
        <begin position="31"/>
        <end position="65"/>
    </location>
</feature>
<reference evidence="3" key="2">
    <citation type="submission" date="2023-07" db="EMBL/GenBank/DDBJ databases">
        <authorList>
            <person name="Aydin F."/>
            <person name="Tarhane S."/>
            <person name="Saticioglu I.B."/>
            <person name="Karakaya E."/>
            <person name="Abay S."/>
            <person name="Guran O."/>
            <person name="Bozkurt E."/>
            <person name="Uzum N."/>
            <person name="Olgun K."/>
            <person name="Jablonski D."/>
        </authorList>
    </citation>
    <scope>NUCLEOTIDE SEQUENCE</scope>
    <source>
        <strain evidence="3">Faydin-H75</strain>
    </source>
</reference>
<protein>
    <recommendedName>
        <fullName evidence="7">Outer membrane protein beta-barrel domain-containing protein</fullName>
    </recommendedName>
</protein>
<evidence type="ECO:0000256" key="1">
    <source>
        <dbReference type="SAM" id="MobiDB-lite"/>
    </source>
</evidence>
<evidence type="ECO:0000313" key="4">
    <source>
        <dbReference type="EMBL" id="MDP2538492.1"/>
    </source>
</evidence>
<dbReference type="Proteomes" id="UP001177258">
    <property type="component" value="Unassembled WGS sequence"/>
</dbReference>
<dbReference type="RefSeq" id="WP_305516468.1">
    <property type="nucleotide sequence ID" value="NZ_JAUPEV010000002.1"/>
</dbReference>
<comment type="caution">
    <text evidence="4">The sequence shown here is derived from an EMBL/GenBank/DDBJ whole genome shotgun (WGS) entry which is preliminary data.</text>
</comment>
<name>A0AA90T950_9HELI</name>
<evidence type="ECO:0008006" key="7">
    <source>
        <dbReference type="Google" id="ProtNLM"/>
    </source>
</evidence>
<dbReference type="AlphaFoldDB" id="A0AA90T950"/>
<keyword evidence="2" id="KW-0732">Signal</keyword>
<proteinExistence type="predicted"/>
<feature type="chain" id="PRO_5041658790" description="Outer membrane protein beta-barrel domain-containing protein" evidence="2">
    <location>
        <begin position="21"/>
        <end position="212"/>
    </location>
</feature>
<keyword evidence="6" id="KW-1185">Reference proteome</keyword>
<organism evidence="4 5">
    <name type="scientific">Helicobacter cappadocius</name>
    <dbReference type="NCBI Taxonomy" id="3063998"/>
    <lineage>
        <taxon>Bacteria</taxon>
        <taxon>Pseudomonadati</taxon>
        <taxon>Campylobacterota</taxon>
        <taxon>Epsilonproteobacteria</taxon>
        <taxon>Campylobacterales</taxon>
        <taxon>Helicobacteraceae</taxon>
        <taxon>Helicobacter</taxon>
    </lineage>
</organism>
<accession>A0AA90T950</accession>
<reference evidence="3 5" key="3">
    <citation type="journal article" date="2024" name="Syst. Appl. Microbiol.">
        <title>Helicobacter cappadocius sp. nov., from lizards: The first psychrotrophic Helicobacter species.</title>
        <authorList>
            <person name="Aydin F."/>
            <person name="Tarhane S."/>
            <person name="Karakaya E."/>
            <person name="Abay S."/>
            <person name="Kayman T."/>
            <person name="Guran O."/>
            <person name="Bozkurt E."/>
            <person name="Uzum N."/>
            <person name="Avci A."/>
            <person name="Olgun K."/>
            <person name="Jablonski D."/>
            <person name="Guran C."/>
            <person name="Burcin Saticioglu I."/>
        </authorList>
    </citation>
    <scope>NUCLEOTIDE SEQUENCE [LARGE SCALE GENOMIC DNA]</scope>
    <source>
        <strain evidence="3">Faydin-H75</strain>
        <strain evidence="5">faydin-H76</strain>
    </source>
</reference>
<dbReference type="Proteomes" id="UP001240777">
    <property type="component" value="Unassembled WGS sequence"/>
</dbReference>
<dbReference type="EMBL" id="JAUYZK010000002">
    <property type="protein sequence ID" value="MDP2538492.1"/>
    <property type="molecule type" value="Genomic_DNA"/>
</dbReference>
<evidence type="ECO:0000313" key="6">
    <source>
        <dbReference type="Proteomes" id="UP001240777"/>
    </source>
</evidence>
<evidence type="ECO:0000313" key="3">
    <source>
        <dbReference type="EMBL" id="MDO7252625.1"/>
    </source>
</evidence>
<feature type="signal peptide" evidence="2">
    <location>
        <begin position="1"/>
        <end position="20"/>
    </location>
</feature>